<dbReference type="EMBL" id="SHNP01000008">
    <property type="protein sequence ID" value="MCX2975407.1"/>
    <property type="molecule type" value="Genomic_DNA"/>
</dbReference>
<name>A0ABT3T1K0_9GAMM</name>
<evidence type="ECO:0000259" key="1">
    <source>
        <dbReference type="Pfam" id="PF07484"/>
    </source>
</evidence>
<gene>
    <name evidence="2" type="ORF">EYC87_17640</name>
</gene>
<dbReference type="Pfam" id="PF07484">
    <property type="entry name" value="Collar"/>
    <property type="match status" value="1"/>
</dbReference>
<dbReference type="SUPFAM" id="SSF88874">
    <property type="entry name" value="Receptor-binding domain of short tail fibre protein gp12"/>
    <property type="match status" value="1"/>
</dbReference>
<dbReference type="Proteomes" id="UP001143307">
    <property type="component" value="Unassembled WGS sequence"/>
</dbReference>
<dbReference type="InterPro" id="IPR011083">
    <property type="entry name" value="Phage_tail_collar_dom"/>
</dbReference>
<organism evidence="2 3">
    <name type="scientific">Candidatus Seongchinamella marina</name>
    <dbReference type="NCBI Taxonomy" id="2518990"/>
    <lineage>
        <taxon>Bacteria</taxon>
        <taxon>Pseudomonadati</taxon>
        <taxon>Pseudomonadota</taxon>
        <taxon>Gammaproteobacteria</taxon>
        <taxon>Cellvibrionales</taxon>
        <taxon>Halieaceae</taxon>
        <taxon>Seongchinamella</taxon>
    </lineage>
</organism>
<protein>
    <recommendedName>
        <fullName evidence="1">Phage tail collar domain-containing protein</fullName>
    </recommendedName>
</protein>
<proteinExistence type="predicted"/>
<evidence type="ECO:0000313" key="3">
    <source>
        <dbReference type="Proteomes" id="UP001143307"/>
    </source>
</evidence>
<dbReference type="InterPro" id="IPR037053">
    <property type="entry name" value="Phage_tail_collar_dom_sf"/>
</dbReference>
<feature type="domain" description="Phage tail collar" evidence="1">
    <location>
        <begin position="27"/>
        <end position="82"/>
    </location>
</feature>
<dbReference type="Gene3D" id="3.90.1340.10">
    <property type="entry name" value="Phage tail collar domain"/>
    <property type="match status" value="1"/>
</dbReference>
<sequence>MPYVTINCIIALQGIFPSRSQEQPLIGQISLFGGNFAPRNWALCDGQLLSISQNTALFSILGTIYGGDGRTTFALPDMRGRTLLHAGNGPGLTDRRLGQKGGREIITLTVQQMPLHNHGASVSPPQTP</sequence>
<evidence type="ECO:0000313" key="2">
    <source>
        <dbReference type="EMBL" id="MCX2975407.1"/>
    </source>
</evidence>
<reference evidence="2" key="1">
    <citation type="submission" date="2019-02" db="EMBL/GenBank/DDBJ databases">
        <authorList>
            <person name="Li S.-H."/>
        </authorList>
    </citation>
    <scope>NUCLEOTIDE SEQUENCE</scope>
    <source>
        <strain evidence="2">IMCC8485</strain>
    </source>
</reference>
<accession>A0ABT3T1K0</accession>
<comment type="caution">
    <text evidence="2">The sequence shown here is derived from an EMBL/GenBank/DDBJ whole genome shotgun (WGS) entry which is preliminary data.</text>
</comment>
<keyword evidence="3" id="KW-1185">Reference proteome</keyword>